<organism evidence="2 3">
    <name type="scientific">Streptomyces naganishii JCM 4654</name>
    <dbReference type="NCBI Taxonomy" id="1306179"/>
    <lineage>
        <taxon>Bacteria</taxon>
        <taxon>Bacillati</taxon>
        <taxon>Actinomycetota</taxon>
        <taxon>Actinomycetes</taxon>
        <taxon>Kitasatosporales</taxon>
        <taxon>Streptomycetaceae</taxon>
        <taxon>Streptomyces</taxon>
    </lineage>
</organism>
<accession>A0A919CT82</accession>
<evidence type="ECO:0000313" key="3">
    <source>
        <dbReference type="Proteomes" id="UP000608955"/>
    </source>
</evidence>
<comment type="caution">
    <text evidence="2">The sequence shown here is derived from an EMBL/GenBank/DDBJ whole genome shotgun (WGS) entry which is preliminary data.</text>
</comment>
<dbReference type="AlphaFoldDB" id="A0A919CT82"/>
<evidence type="ECO:0000256" key="1">
    <source>
        <dbReference type="SAM" id="Phobius"/>
    </source>
</evidence>
<protein>
    <submittedName>
        <fullName evidence="2">Uncharacterized protein</fullName>
    </submittedName>
</protein>
<feature type="transmembrane region" description="Helical" evidence="1">
    <location>
        <begin position="52"/>
        <end position="70"/>
    </location>
</feature>
<keyword evidence="1" id="KW-0472">Membrane</keyword>
<proteinExistence type="predicted"/>
<reference evidence="2" key="1">
    <citation type="journal article" date="2014" name="Int. J. Syst. Evol. Microbiol.">
        <title>Complete genome sequence of Corynebacterium casei LMG S-19264T (=DSM 44701T), isolated from a smear-ripened cheese.</title>
        <authorList>
            <consortium name="US DOE Joint Genome Institute (JGI-PGF)"/>
            <person name="Walter F."/>
            <person name="Albersmeier A."/>
            <person name="Kalinowski J."/>
            <person name="Ruckert C."/>
        </authorList>
    </citation>
    <scope>NUCLEOTIDE SEQUENCE</scope>
    <source>
        <strain evidence="2">JCM 4654</strain>
    </source>
</reference>
<reference evidence="2" key="2">
    <citation type="submission" date="2020-09" db="EMBL/GenBank/DDBJ databases">
        <authorList>
            <person name="Sun Q."/>
            <person name="Ohkuma M."/>
        </authorList>
    </citation>
    <scope>NUCLEOTIDE SEQUENCE</scope>
    <source>
        <strain evidence="2">JCM 4654</strain>
    </source>
</reference>
<dbReference type="EMBL" id="BMVF01000002">
    <property type="protein sequence ID" value="GHD84946.1"/>
    <property type="molecule type" value="Genomic_DNA"/>
</dbReference>
<sequence>MAHCNDGLCTRQKKETSVTPRKRNLLIAGGVSTAGFALGACLMTGLVMPDEATALATVAGTTVTSAVILIRRPSPTFVGPDGGGHASQDK</sequence>
<keyword evidence="1" id="KW-0812">Transmembrane</keyword>
<dbReference type="Proteomes" id="UP000608955">
    <property type="component" value="Unassembled WGS sequence"/>
</dbReference>
<feature type="transmembrane region" description="Helical" evidence="1">
    <location>
        <begin position="25"/>
        <end position="46"/>
    </location>
</feature>
<keyword evidence="3" id="KW-1185">Reference proteome</keyword>
<name>A0A919CT82_9ACTN</name>
<gene>
    <name evidence="2" type="ORF">GCM10010508_06740</name>
</gene>
<evidence type="ECO:0000313" key="2">
    <source>
        <dbReference type="EMBL" id="GHD84946.1"/>
    </source>
</evidence>
<keyword evidence="1" id="KW-1133">Transmembrane helix</keyword>